<dbReference type="AlphaFoldDB" id="A0A7Z2VWC5"/>
<evidence type="ECO:0000313" key="3">
    <source>
        <dbReference type="Proteomes" id="UP000502415"/>
    </source>
</evidence>
<reference evidence="2 3" key="1">
    <citation type="submission" date="2020-04" db="EMBL/GenBank/DDBJ databases">
        <title>Genome sequencing of novel species.</title>
        <authorList>
            <person name="Heo J."/>
            <person name="Kim S.-J."/>
            <person name="Kim J.-S."/>
            <person name="Hong S.-B."/>
            <person name="Kwon S.-W."/>
        </authorList>
    </citation>
    <scope>NUCLEOTIDE SEQUENCE [LARGE SCALE GENOMIC DNA]</scope>
    <source>
        <strain evidence="2 3">GN2-R2</strain>
    </source>
</reference>
<sequence>MKFSLARGALVLAASLTLASCGGGKATFPINVTVYGVVYPGLVLSTGGQDLAISPPATAGAEVTAVFPNQISYGDSYDVIPKGQVLDSTGATTAVGAQPKHQTCSVYSTQFPAKATAGQFASIDVRYACVINGFNVGGSITNLTGDGLVLTNGSTAGATAAPAKGSTSYVLSLKSAYGSTYGVTVLTQPTGQTCTVTNNVGTIDDAVETAGSVSNVNVNCVNNS</sequence>
<dbReference type="EMBL" id="CP051685">
    <property type="protein sequence ID" value="QJE00360.1"/>
    <property type="molecule type" value="Genomic_DNA"/>
</dbReference>
<dbReference type="KEGG" id="mfy:HH212_10275"/>
<protein>
    <recommendedName>
        <fullName evidence="4">Lipoprotein</fullName>
    </recommendedName>
</protein>
<accession>A0A7Z2VWC5</accession>
<evidence type="ECO:0000256" key="1">
    <source>
        <dbReference type="SAM" id="SignalP"/>
    </source>
</evidence>
<proteinExistence type="predicted"/>
<feature type="chain" id="PRO_5030548948" description="Lipoprotein" evidence="1">
    <location>
        <begin position="20"/>
        <end position="224"/>
    </location>
</feature>
<dbReference type="RefSeq" id="WP_170202392.1">
    <property type="nucleotide sequence ID" value="NZ_CP051685.1"/>
</dbReference>
<organism evidence="2 3">
    <name type="scientific">Massilia forsythiae</name>
    <dbReference type="NCBI Taxonomy" id="2728020"/>
    <lineage>
        <taxon>Bacteria</taxon>
        <taxon>Pseudomonadati</taxon>
        <taxon>Pseudomonadota</taxon>
        <taxon>Betaproteobacteria</taxon>
        <taxon>Burkholderiales</taxon>
        <taxon>Oxalobacteraceae</taxon>
        <taxon>Telluria group</taxon>
        <taxon>Massilia</taxon>
    </lineage>
</organism>
<gene>
    <name evidence="2" type="ORF">HH212_10275</name>
</gene>
<name>A0A7Z2VWC5_9BURK</name>
<keyword evidence="1" id="KW-0732">Signal</keyword>
<dbReference type="PROSITE" id="PS51257">
    <property type="entry name" value="PROKAR_LIPOPROTEIN"/>
    <property type="match status" value="1"/>
</dbReference>
<feature type="signal peptide" evidence="1">
    <location>
        <begin position="1"/>
        <end position="19"/>
    </location>
</feature>
<evidence type="ECO:0000313" key="2">
    <source>
        <dbReference type="EMBL" id="QJE00360.1"/>
    </source>
</evidence>
<keyword evidence="3" id="KW-1185">Reference proteome</keyword>
<dbReference type="Proteomes" id="UP000502415">
    <property type="component" value="Chromosome"/>
</dbReference>
<evidence type="ECO:0008006" key="4">
    <source>
        <dbReference type="Google" id="ProtNLM"/>
    </source>
</evidence>